<protein>
    <submittedName>
        <fullName evidence="2">Uncharacterized protein</fullName>
    </submittedName>
</protein>
<dbReference type="EMBL" id="BMAT01009742">
    <property type="protein sequence ID" value="GFS12891.1"/>
    <property type="molecule type" value="Genomic_DNA"/>
</dbReference>
<evidence type="ECO:0000256" key="1">
    <source>
        <dbReference type="SAM" id="MobiDB-lite"/>
    </source>
</evidence>
<name>A0AAV4IWL7_9GAST</name>
<feature type="region of interest" description="Disordered" evidence="1">
    <location>
        <begin position="27"/>
        <end position="47"/>
    </location>
</feature>
<evidence type="ECO:0000313" key="2">
    <source>
        <dbReference type="EMBL" id="GFS12891.1"/>
    </source>
</evidence>
<gene>
    <name evidence="2" type="ORF">ElyMa_004870100</name>
</gene>
<evidence type="ECO:0000313" key="3">
    <source>
        <dbReference type="Proteomes" id="UP000762676"/>
    </source>
</evidence>
<keyword evidence="3" id="KW-1185">Reference proteome</keyword>
<sequence>MKAKGYEVCPVLCAARVFCVSSDGVSDRVRSQSPVPHHRSDHRSDSSGQLTVMLDLLHGPHSTAAGGPSFNLFL</sequence>
<organism evidence="2 3">
    <name type="scientific">Elysia marginata</name>
    <dbReference type="NCBI Taxonomy" id="1093978"/>
    <lineage>
        <taxon>Eukaryota</taxon>
        <taxon>Metazoa</taxon>
        <taxon>Spiralia</taxon>
        <taxon>Lophotrochozoa</taxon>
        <taxon>Mollusca</taxon>
        <taxon>Gastropoda</taxon>
        <taxon>Heterobranchia</taxon>
        <taxon>Euthyneura</taxon>
        <taxon>Panpulmonata</taxon>
        <taxon>Sacoglossa</taxon>
        <taxon>Placobranchoidea</taxon>
        <taxon>Plakobranchidae</taxon>
        <taxon>Elysia</taxon>
    </lineage>
</organism>
<accession>A0AAV4IWL7</accession>
<reference evidence="2 3" key="1">
    <citation type="journal article" date="2021" name="Elife">
        <title>Chloroplast acquisition without the gene transfer in kleptoplastic sea slugs, Plakobranchus ocellatus.</title>
        <authorList>
            <person name="Maeda T."/>
            <person name="Takahashi S."/>
            <person name="Yoshida T."/>
            <person name="Shimamura S."/>
            <person name="Takaki Y."/>
            <person name="Nagai Y."/>
            <person name="Toyoda A."/>
            <person name="Suzuki Y."/>
            <person name="Arimoto A."/>
            <person name="Ishii H."/>
            <person name="Satoh N."/>
            <person name="Nishiyama T."/>
            <person name="Hasebe M."/>
            <person name="Maruyama T."/>
            <person name="Minagawa J."/>
            <person name="Obokata J."/>
            <person name="Shigenobu S."/>
        </authorList>
    </citation>
    <scope>NUCLEOTIDE SEQUENCE [LARGE SCALE GENOMIC DNA]</scope>
</reference>
<comment type="caution">
    <text evidence="2">The sequence shown here is derived from an EMBL/GenBank/DDBJ whole genome shotgun (WGS) entry which is preliminary data.</text>
</comment>
<proteinExistence type="predicted"/>
<dbReference type="AlphaFoldDB" id="A0AAV4IWL7"/>
<dbReference type="Proteomes" id="UP000762676">
    <property type="component" value="Unassembled WGS sequence"/>
</dbReference>